<dbReference type="SUPFAM" id="SSF141571">
    <property type="entry name" value="Pentapeptide repeat-like"/>
    <property type="match status" value="2"/>
</dbReference>
<dbReference type="RefSeq" id="WP_259826904.1">
    <property type="nucleotide sequence ID" value="NZ_JANZQH010000001.1"/>
</dbReference>
<organism evidence="2 3">
    <name type="scientific">Chryseobacterium pyrolae</name>
    <dbReference type="NCBI Taxonomy" id="2987481"/>
    <lineage>
        <taxon>Bacteria</taxon>
        <taxon>Pseudomonadati</taxon>
        <taxon>Bacteroidota</taxon>
        <taxon>Flavobacteriia</taxon>
        <taxon>Flavobacteriales</taxon>
        <taxon>Weeksellaceae</taxon>
        <taxon>Chryseobacterium group</taxon>
        <taxon>Chryseobacterium</taxon>
    </lineage>
</organism>
<dbReference type="Gene3D" id="2.160.20.80">
    <property type="entry name" value="E3 ubiquitin-protein ligase SopA"/>
    <property type="match status" value="3"/>
</dbReference>
<reference evidence="2" key="1">
    <citation type="submission" date="2022-08" db="EMBL/GenBank/DDBJ databases">
        <title>Chryseobacterium antibioticum,isolated from the rhizosphere soil of Pyrola in Tibet.</title>
        <authorList>
            <person name="Kan Y."/>
        </authorList>
    </citation>
    <scope>NUCLEOTIDE SEQUENCE</scope>
    <source>
        <strain evidence="2">Pc2-12</strain>
    </source>
</reference>
<dbReference type="InterPro" id="IPR051082">
    <property type="entry name" value="Pentapeptide-BTB/POZ_domain"/>
</dbReference>
<dbReference type="PROSITE" id="PS50943">
    <property type="entry name" value="HTH_CROC1"/>
    <property type="match status" value="1"/>
</dbReference>
<dbReference type="PANTHER" id="PTHR14136">
    <property type="entry name" value="BTB_POZ DOMAIN-CONTAINING PROTEIN KCTD9"/>
    <property type="match status" value="1"/>
</dbReference>
<dbReference type="SMART" id="SM00530">
    <property type="entry name" value="HTH_XRE"/>
    <property type="match status" value="1"/>
</dbReference>
<dbReference type="CDD" id="cd00093">
    <property type="entry name" value="HTH_XRE"/>
    <property type="match status" value="1"/>
</dbReference>
<dbReference type="PANTHER" id="PTHR14136:SF17">
    <property type="entry name" value="BTB_POZ DOMAIN-CONTAINING PROTEIN KCTD9"/>
    <property type="match status" value="1"/>
</dbReference>
<dbReference type="InterPro" id="IPR001387">
    <property type="entry name" value="Cro/C1-type_HTH"/>
</dbReference>
<keyword evidence="3" id="KW-1185">Reference proteome</keyword>
<proteinExistence type="predicted"/>
<dbReference type="Proteomes" id="UP001142057">
    <property type="component" value="Unassembled WGS sequence"/>
</dbReference>
<accession>A0ABT2ICA1</accession>
<dbReference type="Pfam" id="PF23894">
    <property type="entry name" value="LD_SV2"/>
    <property type="match status" value="1"/>
</dbReference>
<dbReference type="InterPro" id="IPR001646">
    <property type="entry name" value="5peptide_repeat"/>
</dbReference>
<feature type="domain" description="HTH cro/C1-type" evidence="1">
    <location>
        <begin position="2"/>
        <end position="48"/>
    </location>
</feature>
<name>A0ABT2ICA1_9FLAO</name>
<sequence length="351" mass="39105">MNVSQAQLAQRLFISPQAVGKWERGESMPDIITLNRLAAILTVDLNYFSEGLEPMTDEIIPVELSEKEPAELKSSGIVQSSPEMKEKKLTWDMSDGNWVDADFSGLKNLNEKFSSSNMQRCKFIGSNLSGLLLKNNHVDNCDFSSSDISNSQFQNSHLVGNLFNDTLLKAAEFSKCYIKGCDFSDAHLIGVRFQKSSHVESCGFSNSDISNGHIQNSSLASNIFNDCCLKEAEFLESHIKGCDFSGSEFTGAKFKSGSFVDNTIEDAVWNRTSFIGIQLEDIIFEGSLEDCSFENCTFKRVTFQNSTLINTFFKNNSLKRIQFIGCKVDKITYAFLKNGKADMADITLLTP</sequence>
<dbReference type="Pfam" id="PF01381">
    <property type="entry name" value="HTH_3"/>
    <property type="match status" value="1"/>
</dbReference>
<protein>
    <submittedName>
        <fullName evidence="2">Pentapeptide repeat-containing protein</fullName>
    </submittedName>
</protein>
<evidence type="ECO:0000313" key="3">
    <source>
        <dbReference type="Proteomes" id="UP001142057"/>
    </source>
</evidence>
<evidence type="ECO:0000259" key="1">
    <source>
        <dbReference type="PROSITE" id="PS50943"/>
    </source>
</evidence>
<comment type="caution">
    <text evidence="2">The sequence shown here is derived from an EMBL/GenBank/DDBJ whole genome shotgun (WGS) entry which is preliminary data.</text>
</comment>
<dbReference type="SUPFAM" id="SSF47413">
    <property type="entry name" value="lambda repressor-like DNA-binding domains"/>
    <property type="match status" value="1"/>
</dbReference>
<evidence type="ECO:0000313" key="2">
    <source>
        <dbReference type="EMBL" id="MCT2406251.1"/>
    </source>
</evidence>
<gene>
    <name evidence="2" type="ORF">NZD88_01615</name>
</gene>
<dbReference type="Pfam" id="PF00805">
    <property type="entry name" value="Pentapeptide"/>
    <property type="match status" value="2"/>
</dbReference>
<dbReference type="InterPro" id="IPR055415">
    <property type="entry name" value="LD_SV2"/>
</dbReference>
<dbReference type="InterPro" id="IPR010982">
    <property type="entry name" value="Lambda_DNA-bd_dom_sf"/>
</dbReference>
<dbReference type="EMBL" id="JANZQH010000001">
    <property type="protein sequence ID" value="MCT2406251.1"/>
    <property type="molecule type" value="Genomic_DNA"/>
</dbReference>
<dbReference type="Gene3D" id="1.10.260.40">
    <property type="entry name" value="lambda repressor-like DNA-binding domains"/>
    <property type="match status" value="1"/>
</dbReference>